<feature type="signal peptide" evidence="1">
    <location>
        <begin position="1"/>
        <end position="19"/>
    </location>
</feature>
<dbReference type="Proteomes" id="UP001215280">
    <property type="component" value="Unassembled WGS sequence"/>
</dbReference>
<keyword evidence="1" id="KW-0732">Signal</keyword>
<evidence type="ECO:0000313" key="2">
    <source>
        <dbReference type="EMBL" id="KAJ7750959.1"/>
    </source>
</evidence>
<keyword evidence="3" id="KW-1185">Reference proteome</keyword>
<name>A0AAD7IUW5_9AGAR</name>
<sequence>MISFVTLAVALGAIRSATANPFPVTVTVTVAATCTPAVNILPFPIFASPSSGAPSSVLNVETALPSISGAALTVVPSVASITVAGAAAAEALATLVDIIILISEGLVANNIPGSLTTALNNNLTAYATALVNLGNAFVNGSNQATSTFITSTATKVAKTLQNSFTPLVIQLATAGKEFNAQFDDAFSTLLAALGQFSTAISNPPALSNAITNLDDATEAL</sequence>
<gene>
    <name evidence="2" type="ORF">DFH07DRAFT_1062012</name>
</gene>
<accession>A0AAD7IUW5</accession>
<reference evidence="2" key="1">
    <citation type="submission" date="2023-03" db="EMBL/GenBank/DDBJ databases">
        <title>Massive genome expansion in bonnet fungi (Mycena s.s.) driven by repeated elements and novel gene families across ecological guilds.</title>
        <authorList>
            <consortium name="Lawrence Berkeley National Laboratory"/>
            <person name="Harder C.B."/>
            <person name="Miyauchi S."/>
            <person name="Viragh M."/>
            <person name="Kuo A."/>
            <person name="Thoen E."/>
            <person name="Andreopoulos B."/>
            <person name="Lu D."/>
            <person name="Skrede I."/>
            <person name="Drula E."/>
            <person name="Henrissat B."/>
            <person name="Morin E."/>
            <person name="Kohler A."/>
            <person name="Barry K."/>
            <person name="LaButti K."/>
            <person name="Morin E."/>
            <person name="Salamov A."/>
            <person name="Lipzen A."/>
            <person name="Mereny Z."/>
            <person name="Hegedus B."/>
            <person name="Baldrian P."/>
            <person name="Stursova M."/>
            <person name="Weitz H."/>
            <person name="Taylor A."/>
            <person name="Grigoriev I.V."/>
            <person name="Nagy L.G."/>
            <person name="Martin F."/>
            <person name="Kauserud H."/>
        </authorList>
    </citation>
    <scope>NUCLEOTIDE SEQUENCE</scope>
    <source>
        <strain evidence="2">CBHHK188m</strain>
    </source>
</reference>
<protein>
    <submittedName>
        <fullName evidence="2">Uncharacterized protein</fullName>
    </submittedName>
</protein>
<dbReference type="AlphaFoldDB" id="A0AAD7IUW5"/>
<evidence type="ECO:0000256" key="1">
    <source>
        <dbReference type="SAM" id="SignalP"/>
    </source>
</evidence>
<comment type="caution">
    <text evidence="2">The sequence shown here is derived from an EMBL/GenBank/DDBJ whole genome shotgun (WGS) entry which is preliminary data.</text>
</comment>
<dbReference type="EMBL" id="JARJLG010000080">
    <property type="protein sequence ID" value="KAJ7750959.1"/>
    <property type="molecule type" value="Genomic_DNA"/>
</dbReference>
<proteinExistence type="predicted"/>
<organism evidence="2 3">
    <name type="scientific">Mycena maculata</name>
    <dbReference type="NCBI Taxonomy" id="230809"/>
    <lineage>
        <taxon>Eukaryota</taxon>
        <taxon>Fungi</taxon>
        <taxon>Dikarya</taxon>
        <taxon>Basidiomycota</taxon>
        <taxon>Agaricomycotina</taxon>
        <taxon>Agaricomycetes</taxon>
        <taxon>Agaricomycetidae</taxon>
        <taxon>Agaricales</taxon>
        <taxon>Marasmiineae</taxon>
        <taxon>Mycenaceae</taxon>
        <taxon>Mycena</taxon>
    </lineage>
</organism>
<feature type="chain" id="PRO_5042249893" evidence="1">
    <location>
        <begin position="20"/>
        <end position="220"/>
    </location>
</feature>
<evidence type="ECO:0000313" key="3">
    <source>
        <dbReference type="Proteomes" id="UP001215280"/>
    </source>
</evidence>